<accession>A0AAE9IVH1</accession>
<feature type="signal peptide" evidence="1">
    <location>
        <begin position="1"/>
        <end position="22"/>
    </location>
</feature>
<gene>
    <name evidence="2" type="ORF">L3Y34_019044</name>
</gene>
<evidence type="ECO:0000313" key="3">
    <source>
        <dbReference type="Proteomes" id="UP000827892"/>
    </source>
</evidence>
<sequence length="130" mass="14073">MLSSRCLFLSIILLLIPNDVTSCDITATLTSQSYYPVYAVFTFHDGRTSVLYLRSYGSSQSTRITGSFCNSRPTRLDAYRSYPGYGAYPYASTQAFLEGFGFVNYSILSDSVSIGAKAGVMCAAGDCGRG</sequence>
<evidence type="ECO:0000313" key="2">
    <source>
        <dbReference type="EMBL" id="ULU07754.1"/>
    </source>
</evidence>
<organism evidence="2 3">
    <name type="scientific">Caenorhabditis briggsae</name>
    <dbReference type="NCBI Taxonomy" id="6238"/>
    <lineage>
        <taxon>Eukaryota</taxon>
        <taxon>Metazoa</taxon>
        <taxon>Ecdysozoa</taxon>
        <taxon>Nematoda</taxon>
        <taxon>Chromadorea</taxon>
        <taxon>Rhabditida</taxon>
        <taxon>Rhabditina</taxon>
        <taxon>Rhabditomorpha</taxon>
        <taxon>Rhabditoidea</taxon>
        <taxon>Rhabditidae</taxon>
        <taxon>Peloderinae</taxon>
        <taxon>Caenorhabditis</taxon>
    </lineage>
</organism>
<dbReference type="PANTHER" id="PTHR37427">
    <property type="entry name" value="PROTEIN CBG20963-RELATED"/>
    <property type="match status" value="1"/>
</dbReference>
<proteinExistence type="predicted"/>
<reference evidence="2 3" key="1">
    <citation type="submission" date="2022-05" db="EMBL/GenBank/DDBJ databases">
        <title>Chromosome-level reference genomes for two strains of Caenorhabditis briggsae: an improved platform for comparative genomics.</title>
        <authorList>
            <person name="Stevens L."/>
            <person name="Andersen E.C."/>
        </authorList>
    </citation>
    <scope>NUCLEOTIDE SEQUENCE [LARGE SCALE GENOMIC DNA]</scope>
    <source>
        <strain evidence="2">QX1410_ONT</strain>
        <tissue evidence="2">Whole-organism</tissue>
    </source>
</reference>
<dbReference type="AlphaFoldDB" id="A0AAE9IVH1"/>
<dbReference type="Proteomes" id="UP000827892">
    <property type="component" value="Chromosome II"/>
</dbReference>
<protein>
    <submittedName>
        <fullName evidence="2">Uncharacterized protein</fullName>
    </submittedName>
</protein>
<keyword evidence="1" id="KW-0732">Signal</keyword>
<dbReference type="EMBL" id="CP090892">
    <property type="protein sequence ID" value="ULU07754.1"/>
    <property type="molecule type" value="Genomic_DNA"/>
</dbReference>
<name>A0AAE9IVH1_CAEBR</name>
<dbReference type="PANTHER" id="PTHR37427:SF3">
    <property type="entry name" value="ADENOSINE DEAMINASE"/>
    <property type="match status" value="1"/>
</dbReference>
<feature type="chain" id="PRO_5042284407" evidence="1">
    <location>
        <begin position="23"/>
        <end position="130"/>
    </location>
</feature>
<evidence type="ECO:0000256" key="1">
    <source>
        <dbReference type="SAM" id="SignalP"/>
    </source>
</evidence>